<feature type="domain" description="Teneurin-like YD-shell" evidence="3">
    <location>
        <begin position="915"/>
        <end position="1343"/>
    </location>
</feature>
<accession>A0ABW9HC40</accession>
<dbReference type="InterPro" id="IPR050708">
    <property type="entry name" value="T6SS_VgrG/RHS"/>
</dbReference>
<dbReference type="InterPro" id="IPR056823">
    <property type="entry name" value="TEN-like_YD-shell"/>
</dbReference>
<keyword evidence="5" id="KW-1185">Reference proteome</keyword>
<evidence type="ECO:0000256" key="1">
    <source>
        <dbReference type="ARBA" id="ARBA00022737"/>
    </source>
</evidence>
<evidence type="ECO:0000313" key="5">
    <source>
        <dbReference type="Proteomes" id="UP001631987"/>
    </source>
</evidence>
<dbReference type="InterPro" id="IPR031325">
    <property type="entry name" value="RHS_repeat"/>
</dbReference>
<dbReference type="PANTHER" id="PTHR32305">
    <property type="match status" value="1"/>
</dbReference>
<evidence type="ECO:0000256" key="2">
    <source>
        <dbReference type="SAM" id="MobiDB-lite"/>
    </source>
</evidence>
<dbReference type="Proteomes" id="UP001631987">
    <property type="component" value="Unassembled WGS sequence"/>
</dbReference>
<dbReference type="InterPro" id="IPR006530">
    <property type="entry name" value="YD"/>
</dbReference>
<protein>
    <submittedName>
        <fullName evidence="4">RHS repeat domain-containing protein</fullName>
    </submittedName>
</protein>
<dbReference type="Gene3D" id="2.180.10.10">
    <property type="entry name" value="RHS repeat-associated core"/>
    <property type="match status" value="2"/>
</dbReference>
<comment type="caution">
    <text evidence="4">The sequence shown here is derived from an EMBL/GenBank/DDBJ whole genome shotgun (WGS) entry which is preliminary data.</text>
</comment>
<dbReference type="NCBIfam" id="TIGR03696">
    <property type="entry name" value="Rhs_assc_core"/>
    <property type="match status" value="1"/>
</dbReference>
<dbReference type="RefSeq" id="WP_409079057.1">
    <property type="nucleotide sequence ID" value="NZ_CP178857.1"/>
</dbReference>
<feature type="compositionally biased region" description="Basic and acidic residues" evidence="2">
    <location>
        <begin position="1510"/>
        <end position="1530"/>
    </location>
</feature>
<reference evidence="4 5" key="1">
    <citation type="submission" date="2024-12" db="EMBL/GenBank/DDBJ databases">
        <title>Pseudomonas species isolated from Lotus nodules promote plant growth.</title>
        <authorList>
            <person name="Yu Y.-H."/>
            <person name="Kurtenbach J."/>
            <person name="Crosbie D."/>
            <person name="Brachmann A."/>
            <person name="Marin M."/>
        </authorList>
    </citation>
    <scope>NUCLEOTIDE SEQUENCE [LARGE SCALE GENOMIC DNA]</scope>
    <source>
        <strain evidence="4 5">PLb12A</strain>
    </source>
</reference>
<keyword evidence="1" id="KW-0677">Repeat</keyword>
<feature type="region of interest" description="Disordered" evidence="2">
    <location>
        <begin position="1510"/>
        <end position="1556"/>
    </location>
</feature>
<dbReference type="NCBIfam" id="TIGR01643">
    <property type="entry name" value="YD_repeat_2x"/>
    <property type="match status" value="1"/>
</dbReference>
<evidence type="ECO:0000313" key="4">
    <source>
        <dbReference type="EMBL" id="MFM9519703.1"/>
    </source>
</evidence>
<dbReference type="EMBL" id="JBJVNW010000011">
    <property type="protein sequence ID" value="MFM9519703.1"/>
    <property type="molecule type" value="Genomic_DNA"/>
</dbReference>
<name>A0ABW9HC40_9PSED</name>
<dbReference type="Pfam" id="PF05593">
    <property type="entry name" value="RHS_repeat"/>
    <property type="match status" value="1"/>
</dbReference>
<dbReference type="InterPro" id="IPR022385">
    <property type="entry name" value="Rhs_assc_core"/>
</dbReference>
<proteinExistence type="predicted"/>
<gene>
    <name evidence="4" type="ORF">ACKKH4_20935</name>
</gene>
<sequence length="1556" mass="174705">MSTSTSVHSNAFNFMSFILSQVDPRTGQYTCAISLPELKANNLCGPVVPLQLNFNPLNAADSGFGKGWNLQLSQFNPTNGVLSLYTGETFKVILGGPNGPVIPEQKIDSFHFHDLGNKRYRVEHKAGLVEILEVGQGEVALPVQMFSPQGHGVALEYVAFGTEPLLSRITNATDSTALLSLARTTNLLKITLHPGSAFEALFQMSIIDGESKTLVLPTDDKASWRFDYVAQSGLTCLKDVYTPTGGHETVTYASRAHYFPGQAGRTLPRVASHKRDPGFGQPAIETRYEYDARDHNFLGFGSGLSWSDDGLDNLYKVRSAYEYETREILWDALAGKAVRETKRVYNRFHLMTQEQITQYSSDPAKNTLQTTDTEYHIDPALDFKDQKPYCQLPKKVTQTWRLASATLPRHAEIVTTTFDDFGNQLTQVNANGVTETSEWYKAEGEGDDCPADPQGFVRNLKSKTVTPARSAYGQAPTLQTRYTYTAEPGLTGSGPWLAIRDETLVPLGSGQEQSLQLTAYKYYNDPTNPFIHGRKLQDAVTLNDLTTTTDYSYSMTRNARNGETVQHTVSTLTGFDGEKKIITLQHSLLNGEPLLNRDDNDVEIEYEYDLLGRVTRETVAPNTPYVASRNYTYTLTSASGQQAMQSARDVKGVETITYLDGHNRVIRETRLDADALGGDDRQYREIYRATYNNREQMTSETDIDWERAKDVALTSFFNYDDWGEQRSVVRPDGVEEHEVNDPIARTTTHWLEGMGKTITVNNLFDKPDSVKRIDLGGRQISEHVYQYDGLGRTAEEQDAAGNWTRYEYDGFDRMTKTVLPDSNVVERQYARHSSEDLPIEISVNGVVLGKQGFDGLDRMVLSTTGGRESVYTFDPGQSQPKSVKRPSGVEIGYVYRPELGEDPEQRRALESTAVYTYDAQNARLRTTEEVDPSGITHSLEREYFSTGELKSESRGQTGEVTRIMYYEYSRQARLMRYTDVLGQTQEYEYNPRAQLTATRLGDTRSTFTYDNLAQLKTIETIDGAQRLQIDLEYDDFGREVRRTFDLGNQIKQTLSQTYDEVDRLTQRTLMQGSEELRVETYAYDERGRLVDYKCTGSQRPEDPYGKIIKCQVFGFDAQDNLDFVETTFEGGRHVIYFEYTNEKDPCQLTGLTNTLTPALPGDPLYPPRIDFTYDADGNLLQDEVGRILRYDSLGRLISVSAQAGEKATGYHYDSLDTLSGLGTAGGNEQRFYQDGNLANLITGANSSTFLRADGKVLAEHQAGADPKSLLLVSDDKSSVLCEVSQDRRNEVTYSAYGHRADDAALSGHLGYNGERREAQTGWYLLGNGYRAFNPLLMRFHSPDSWSPFGDGGINAYMYCLGNPIDLTDKNGHSPWGAVIRLFKLTTNSRVAKGIPSSMKMVGKGKGSATLHKITRSDAGEAMNQVGHYRSQLEQFNGKDVPDELFRKYADSVSQIDFMEGNIGKRLITRHSANELKAVPEYLDDYVLRAYQDRHRYLDRLKEQAMKRAQEQAKDAAKTRAKTEAKAEARAARKYQQKNNEVRGGGIRYDSNKQWAQ</sequence>
<dbReference type="PANTHER" id="PTHR32305:SF15">
    <property type="entry name" value="PROTEIN RHSA-RELATED"/>
    <property type="match status" value="1"/>
</dbReference>
<evidence type="ECO:0000259" key="3">
    <source>
        <dbReference type="Pfam" id="PF25023"/>
    </source>
</evidence>
<organism evidence="4 5">
    <name type="scientific">Pseudomonas monachiensis</name>
    <dbReference type="NCBI Taxonomy" id="3060212"/>
    <lineage>
        <taxon>Bacteria</taxon>
        <taxon>Pseudomonadati</taxon>
        <taxon>Pseudomonadota</taxon>
        <taxon>Gammaproteobacteria</taxon>
        <taxon>Pseudomonadales</taxon>
        <taxon>Pseudomonadaceae</taxon>
        <taxon>Pseudomonas</taxon>
    </lineage>
</organism>
<dbReference type="Pfam" id="PF25023">
    <property type="entry name" value="TEN_YD-shell"/>
    <property type="match status" value="1"/>
</dbReference>